<keyword evidence="2" id="KW-0732">Signal</keyword>
<feature type="compositionally biased region" description="Basic and acidic residues" evidence="1">
    <location>
        <begin position="125"/>
        <end position="151"/>
    </location>
</feature>
<evidence type="ECO:0000256" key="2">
    <source>
        <dbReference type="SAM" id="SignalP"/>
    </source>
</evidence>
<keyword evidence="4" id="KW-1185">Reference proteome</keyword>
<dbReference type="PROSITE" id="PS51257">
    <property type="entry name" value="PROKAR_LIPOPROTEIN"/>
    <property type="match status" value="1"/>
</dbReference>
<dbReference type="Proteomes" id="UP000015001">
    <property type="component" value="Unassembled WGS sequence"/>
</dbReference>
<organism evidence="3 4">
    <name type="scientific">Streptomyces afghaniensis 772</name>
    <dbReference type="NCBI Taxonomy" id="1283301"/>
    <lineage>
        <taxon>Bacteria</taxon>
        <taxon>Bacillati</taxon>
        <taxon>Actinomycetota</taxon>
        <taxon>Actinomycetes</taxon>
        <taxon>Kitasatosporales</taxon>
        <taxon>Streptomycetaceae</taxon>
        <taxon>Streptomyces</taxon>
    </lineage>
</organism>
<gene>
    <name evidence="3" type="ORF">STAFG_8369</name>
</gene>
<feature type="chain" id="PRO_5039219266" description="Lipoprotein" evidence="2">
    <location>
        <begin position="18"/>
        <end position="177"/>
    </location>
</feature>
<feature type="compositionally biased region" description="Low complexity" evidence="1">
    <location>
        <begin position="104"/>
        <end position="124"/>
    </location>
</feature>
<sequence>MYVPVRLAATVVAVAAAAGCMSVGDDGAGGSAKPSHSAGRHGGEAPDGGSAVSGGGAGFGTAADGERGHGKGKKAKGKKGKDGGAGEPVSSRGVAVRCGERARAGAGQAGEAGQADAEAAGSADAHPDGRTRAHADADRGDESPEPTDKPEPSSSAHEPPGPQLAQREPAPEAGSPA</sequence>
<feature type="compositionally biased region" description="Basic residues" evidence="1">
    <location>
        <begin position="70"/>
        <end position="79"/>
    </location>
</feature>
<protein>
    <recommendedName>
        <fullName evidence="5">Lipoprotein</fullName>
    </recommendedName>
</protein>
<feature type="signal peptide" evidence="2">
    <location>
        <begin position="1"/>
        <end position="17"/>
    </location>
</feature>
<feature type="region of interest" description="Disordered" evidence="1">
    <location>
        <begin position="26"/>
        <end position="177"/>
    </location>
</feature>
<evidence type="ECO:0000256" key="1">
    <source>
        <dbReference type="SAM" id="MobiDB-lite"/>
    </source>
</evidence>
<proteinExistence type="predicted"/>
<evidence type="ECO:0000313" key="4">
    <source>
        <dbReference type="Proteomes" id="UP000015001"/>
    </source>
</evidence>
<reference evidence="3 4" key="1">
    <citation type="submission" date="2013-02" db="EMBL/GenBank/DDBJ databases">
        <title>Draft Genome Sequence of Streptomyces afghaniensis, Which Produces Compounds of the Julimycin B-Complex.</title>
        <authorList>
            <person name="Gruening B.A."/>
            <person name="Praeg A."/>
            <person name="Erxleben A."/>
            <person name="Guenther S."/>
            <person name="Fiedler H.-P."/>
            <person name="Goodfellow M."/>
            <person name="Mueller M."/>
        </authorList>
    </citation>
    <scope>NUCLEOTIDE SEQUENCE [LARGE SCALE GENOMIC DNA]</scope>
    <source>
        <strain evidence="3 4">772</strain>
    </source>
</reference>
<comment type="caution">
    <text evidence="3">The sequence shown here is derived from an EMBL/GenBank/DDBJ whole genome shotgun (WGS) entry which is preliminary data.</text>
</comment>
<evidence type="ECO:0000313" key="3">
    <source>
        <dbReference type="EMBL" id="EPJ34557.1"/>
    </source>
</evidence>
<dbReference type="EMBL" id="AOPY01001691">
    <property type="protein sequence ID" value="EPJ34557.1"/>
    <property type="molecule type" value="Genomic_DNA"/>
</dbReference>
<evidence type="ECO:0008006" key="5">
    <source>
        <dbReference type="Google" id="ProtNLM"/>
    </source>
</evidence>
<dbReference type="AlphaFoldDB" id="S4MM66"/>
<dbReference type="HOGENOM" id="CLU_1502704_0_0_11"/>
<accession>S4MM66</accession>
<name>S4MM66_9ACTN</name>